<name>A0AAQ0IH75_9STAP</name>
<evidence type="ECO:0008006" key="5">
    <source>
        <dbReference type="Google" id="ProtNLM"/>
    </source>
</evidence>
<sequence length="135" mass="15278">MTDLKKNVPELRFPEFSEEWEEALLNEKVDFYSGLTYSPDDITDEKGTFVVRSSNIKNNKLIDADNIYVDLKNLTIEKVQYGDIIVVVRNGSRNLIGKHALVSSNLNNTVIGAFMTGIRSDNSLFINVLLDTETF</sequence>
<dbReference type="RefSeq" id="WP_212575453.1">
    <property type="nucleotide sequence ID" value="NZ_CP063367.1"/>
</dbReference>
<dbReference type="REBASE" id="494695">
    <property type="entry name" value="S1.Sde27941ORF6240P"/>
</dbReference>
<keyword evidence="1" id="KW-0680">Restriction system</keyword>
<dbReference type="GO" id="GO:0003677">
    <property type="term" value="F:DNA binding"/>
    <property type="evidence" value="ECO:0007669"/>
    <property type="project" value="UniProtKB-KW"/>
</dbReference>
<dbReference type="Proteomes" id="UP000675994">
    <property type="component" value="Chromosome"/>
</dbReference>
<dbReference type="EMBL" id="CP063367">
    <property type="protein sequence ID" value="QUM70505.1"/>
    <property type="molecule type" value="Genomic_DNA"/>
</dbReference>
<gene>
    <name evidence="3" type="ORF">IPU22_06245</name>
</gene>
<dbReference type="AlphaFoldDB" id="A0AAQ0IH75"/>
<dbReference type="InterPro" id="IPR044946">
    <property type="entry name" value="Restrct_endonuc_typeI_TRD_sf"/>
</dbReference>
<accession>A0AAQ0IH75</accession>
<evidence type="ECO:0000313" key="3">
    <source>
        <dbReference type="EMBL" id="QUM70505.1"/>
    </source>
</evidence>
<evidence type="ECO:0000256" key="1">
    <source>
        <dbReference type="ARBA" id="ARBA00022747"/>
    </source>
</evidence>
<dbReference type="GO" id="GO:0009307">
    <property type="term" value="P:DNA restriction-modification system"/>
    <property type="evidence" value="ECO:0007669"/>
    <property type="project" value="UniProtKB-KW"/>
</dbReference>
<dbReference type="Gene3D" id="3.90.220.20">
    <property type="entry name" value="DNA methylase specificity domains"/>
    <property type="match status" value="1"/>
</dbReference>
<evidence type="ECO:0000313" key="4">
    <source>
        <dbReference type="Proteomes" id="UP000675994"/>
    </source>
</evidence>
<proteinExistence type="predicted"/>
<dbReference type="SUPFAM" id="SSF116734">
    <property type="entry name" value="DNA methylase specificity domain"/>
    <property type="match status" value="1"/>
</dbReference>
<reference evidence="3" key="1">
    <citation type="journal article" date="2021" name="Front. Microbiol.">
        <title>Presence and Characterization of a Novel cfr-Carrying Tn558 Transposon Derivative in Staphylococcus delphini Isolated From Retail Food.</title>
        <authorList>
            <person name="Zhang F."/>
            <person name="Wu S."/>
            <person name="Huang J."/>
            <person name="Yang R."/>
            <person name="Zhang J."/>
            <person name="Lei T."/>
            <person name="Dai J."/>
            <person name="Ding Y."/>
            <person name="Xue L."/>
            <person name="Wang J."/>
            <person name="Chen M."/>
            <person name="Wu Q."/>
        </authorList>
    </citation>
    <scope>NUCLEOTIDE SEQUENCE</scope>
    <source>
        <strain evidence="3">2794-1</strain>
    </source>
</reference>
<protein>
    <recommendedName>
        <fullName evidence="5">Restriction endonuclease subunit S</fullName>
    </recommendedName>
</protein>
<keyword evidence="2" id="KW-0238">DNA-binding</keyword>
<organism evidence="3 4">
    <name type="scientific">Staphylococcus delphini</name>
    <dbReference type="NCBI Taxonomy" id="53344"/>
    <lineage>
        <taxon>Bacteria</taxon>
        <taxon>Bacillati</taxon>
        <taxon>Bacillota</taxon>
        <taxon>Bacilli</taxon>
        <taxon>Bacillales</taxon>
        <taxon>Staphylococcaceae</taxon>
        <taxon>Staphylococcus</taxon>
        <taxon>Staphylococcus intermedius group</taxon>
    </lineage>
</organism>
<evidence type="ECO:0000256" key="2">
    <source>
        <dbReference type="ARBA" id="ARBA00023125"/>
    </source>
</evidence>